<dbReference type="PANTHER" id="PTHR43050">
    <property type="entry name" value="SERINE / THREONINE RACEMASE FAMILY MEMBER"/>
    <property type="match status" value="1"/>
</dbReference>
<comment type="cofactor">
    <cofactor evidence="3">
        <name>Mn(2+)</name>
        <dbReference type="ChEBI" id="CHEBI:29035"/>
    </cofactor>
</comment>
<dbReference type="PROSITE" id="PS00165">
    <property type="entry name" value="DEHYDRATASE_SER_THR"/>
    <property type="match status" value="1"/>
</dbReference>
<dbReference type="InterPro" id="IPR036052">
    <property type="entry name" value="TrpB-like_PALP_sf"/>
</dbReference>
<keyword evidence="5" id="KW-0460">Magnesium</keyword>
<dbReference type="Gene3D" id="3.40.50.1100">
    <property type="match status" value="2"/>
</dbReference>
<organism evidence="8 9">
    <name type="scientific">Natronospira bacteriovora</name>
    <dbReference type="NCBI Taxonomy" id="3069753"/>
    <lineage>
        <taxon>Bacteria</taxon>
        <taxon>Pseudomonadati</taxon>
        <taxon>Pseudomonadota</taxon>
        <taxon>Gammaproteobacteria</taxon>
        <taxon>Natronospirales</taxon>
        <taxon>Natronospiraceae</taxon>
        <taxon>Natronospira</taxon>
    </lineage>
</organism>
<dbReference type="Proteomes" id="UP001239019">
    <property type="component" value="Unassembled WGS sequence"/>
</dbReference>
<protein>
    <submittedName>
        <fullName evidence="8">Threonine/serine dehydratase</fullName>
    </submittedName>
</protein>
<dbReference type="CDD" id="cd01562">
    <property type="entry name" value="Thr-dehyd"/>
    <property type="match status" value="1"/>
</dbReference>
<feature type="domain" description="Tryptophan synthase beta chain-like PALP" evidence="7">
    <location>
        <begin position="22"/>
        <end position="311"/>
    </location>
</feature>
<evidence type="ECO:0000313" key="9">
    <source>
        <dbReference type="Proteomes" id="UP001239019"/>
    </source>
</evidence>
<sequence length="326" mass="33622">MAKTDITAWPDRKSVESAADRIRDHVESTPLRHFSALDASVGQRVFLKCENLQAGGAFKARGACNAVFSLSPAAARRGVATHSSGNHAAALARAAHLRGIPAHVVMPEGAARPKQEAARRWGARIIECQPTMASRVATLEAVVADTGATVIHPYEDGRVMAGQGTVAMEILAQLGDLGPGDTLVAPVGGGGLISGMSAYLAEACPGARIVGVEPEGADDTIRSLAAGRIVPVQPSTIADGLRATVGTSNLAIIRKHVHAVVSVSDDAIIGAMKLLLRHSGMVLEPSGVVAVAALMQGRVEAGERVVAVLTGGNVDRTAFDFLPPPD</sequence>
<evidence type="ECO:0000256" key="4">
    <source>
        <dbReference type="ARBA" id="ARBA00001946"/>
    </source>
</evidence>
<evidence type="ECO:0000256" key="6">
    <source>
        <dbReference type="ARBA" id="ARBA00022898"/>
    </source>
</evidence>
<evidence type="ECO:0000256" key="3">
    <source>
        <dbReference type="ARBA" id="ARBA00001936"/>
    </source>
</evidence>
<comment type="caution">
    <text evidence="8">The sequence shown here is derived from an EMBL/GenBank/DDBJ whole genome shotgun (WGS) entry which is preliminary data.</text>
</comment>
<keyword evidence="6" id="KW-0663">Pyridoxal phosphate</keyword>
<dbReference type="InterPro" id="IPR001926">
    <property type="entry name" value="TrpB-like_PALP"/>
</dbReference>
<dbReference type="EMBL" id="JAVDDT010000001">
    <property type="protein sequence ID" value="MDQ2068414.1"/>
    <property type="molecule type" value="Genomic_DNA"/>
</dbReference>
<evidence type="ECO:0000256" key="5">
    <source>
        <dbReference type="ARBA" id="ARBA00022842"/>
    </source>
</evidence>
<dbReference type="RefSeq" id="WP_306726905.1">
    <property type="nucleotide sequence ID" value="NZ_JAVDDT010000001.1"/>
</dbReference>
<gene>
    <name evidence="8" type="ORF">RBH19_00820</name>
</gene>
<accession>A0ABU0W361</accession>
<dbReference type="PANTHER" id="PTHR43050:SF1">
    <property type="entry name" value="SERINE RACEMASE"/>
    <property type="match status" value="1"/>
</dbReference>
<comment type="cofactor">
    <cofactor evidence="4">
        <name>Mg(2+)</name>
        <dbReference type="ChEBI" id="CHEBI:18420"/>
    </cofactor>
</comment>
<dbReference type="InterPro" id="IPR000634">
    <property type="entry name" value="Ser/Thr_deHydtase_PyrdxlP-BS"/>
</dbReference>
<comment type="cofactor">
    <cofactor evidence="1">
        <name>Ca(2+)</name>
        <dbReference type="ChEBI" id="CHEBI:29108"/>
    </cofactor>
</comment>
<evidence type="ECO:0000259" key="7">
    <source>
        <dbReference type="Pfam" id="PF00291"/>
    </source>
</evidence>
<proteinExistence type="predicted"/>
<reference evidence="8 9" key="1">
    <citation type="submission" date="2023-08" db="EMBL/GenBank/DDBJ databases">
        <title>Whole-genome sequencing of halo(alkali)philic microorganisms from hypersaline lakes.</title>
        <authorList>
            <person name="Sorokin D.Y."/>
            <person name="Abbas B."/>
            <person name="Merkel A.Y."/>
        </authorList>
    </citation>
    <scope>NUCLEOTIDE SEQUENCE [LARGE SCALE GENOMIC DNA]</scope>
    <source>
        <strain evidence="8 9">AB-CW4</strain>
    </source>
</reference>
<comment type="cofactor">
    <cofactor evidence="2">
        <name>pyridoxal 5'-phosphate</name>
        <dbReference type="ChEBI" id="CHEBI:597326"/>
    </cofactor>
</comment>
<dbReference type="SUPFAM" id="SSF53686">
    <property type="entry name" value="Tryptophan synthase beta subunit-like PLP-dependent enzymes"/>
    <property type="match status" value="1"/>
</dbReference>
<evidence type="ECO:0000256" key="1">
    <source>
        <dbReference type="ARBA" id="ARBA00001913"/>
    </source>
</evidence>
<evidence type="ECO:0000256" key="2">
    <source>
        <dbReference type="ARBA" id="ARBA00001933"/>
    </source>
</evidence>
<dbReference type="Pfam" id="PF00291">
    <property type="entry name" value="PALP"/>
    <property type="match status" value="1"/>
</dbReference>
<evidence type="ECO:0000313" key="8">
    <source>
        <dbReference type="EMBL" id="MDQ2068414.1"/>
    </source>
</evidence>
<keyword evidence="9" id="KW-1185">Reference proteome</keyword>
<name>A0ABU0W361_9GAMM</name>